<proteinExistence type="predicted"/>
<protein>
    <submittedName>
        <fullName evidence="1">Uncharacterized protein</fullName>
    </submittedName>
</protein>
<dbReference type="HOGENOM" id="CLU_3065697_0_0_5"/>
<dbReference type="KEGG" id="rak:A1C_02180"/>
<organism evidence="1 2">
    <name type="scientific">Rickettsia akari (strain Hartford)</name>
    <dbReference type="NCBI Taxonomy" id="293614"/>
    <lineage>
        <taxon>Bacteria</taxon>
        <taxon>Pseudomonadati</taxon>
        <taxon>Pseudomonadota</taxon>
        <taxon>Alphaproteobacteria</taxon>
        <taxon>Rickettsiales</taxon>
        <taxon>Rickettsiaceae</taxon>
        <taxon>Rickettsieae</taxon>
        <taxon>Rickettsia</taxon>
        <taxon>spotted fever group</taxon>
    </lineage>
</organism>
<dbReference type="EMBL" id="CP000847">
    <property type="protein sequence ID" value="ABV74741.1"/>
    <property type="molecule type" value="Genomic_DNA"/>
</dbReference>
<keyword evidence="2" id="KW-1185">Reference proteome</keyword>
<accession>A8GMW6</accession>
<evidence type="ECO:0000313" key="2">
    <source>
        <dbReference type="Proteomes" id="UP000006830"/>
    </source>
</evidence>
<dbReference type="STRING" id="293614.A1C_02180"/>
<reference evidence="1" key="1">
    <citation type="submission" date="2007-09" db="EMBL/GenBank/DDBJ databases">
        <title>Complete Genome Sequence of Rickettsia akari.</title>
        <authorList>
            <person name="Madan A."/>
            <person name="Fahey J."/>
            <person name="Helton E."/>
            <person name="Ketteman M."/>
            <person name="Madan A."/>
            <person name="Rodrigues S."/>
            <person name="Sanchez A."/>
            <person name="Whiting M."/>
            <person name="Dasch G."/>
            <person name="Eremeeva M."/>
        </authorList>
    </citation>
    <scope>NUCLEOTIDE SEQUENCE</scope>
    <source>
        <strain evidence="1">Hartford</strain>
    </source>
</reference>
<sequence length="53" mass="5972">MIPGSGEFVYNTEVQYKTQASFYSGVISHEAINSHYHYNIADSLCSLNQLQNT</sequence>
<dbReference type="AlphaFoldDB" id="A8GMW6"/>
<evidence type="ECO:0000313" key="1">
    <source>
        <dbReference type="EMBL" id="ABV74741.1"/>
    </source>
</evidence>
<dbReference type="RefSeq" id="WP_012149375.1">
    <property type="nucleotide sequence ID" value="NC_009881.1"/>
</dbReference>
<gene>
    <name evidence="1" type="ordered locus">A1C_02180</name>
</gene>
<name>A8GMW6_RICAH</name>
<dbReference type="Proteomes" id="UP000006830">
    <property type="component" value="Chromosome"/>
</dbReference>